<dbReference type="Proteomes" id="UP000094444">
    <property type="component" value="Unassembled WGS sequence"/>
</dbReference>
<name>A0A2P5I4M7_DIAHE</name>
<comment type="caution">
    <text evidence="1">The sequence shown here is derived from an EMBL/GenBank/DDBJ whole genome shotgun (WGS) entry which is preliminary data.</text>
</comment>
<dbReference type="AlphaFoldDB" id="A0A2P5I4M7"/>
<reference evidence="1" key="1">
    <citation type="submission" date="2017-09" db="EMBL/GenBank/DDBJ databases">
        <title>Polyketide synthases of a Diaporthe helianthi virulent isolate.</title>
        <authorList>
            <person name="Baroncelli R."/>
        </authorList>
    </citation>
    <scope>NUCLEOTIDE SEQUENCE [LARGE SCALE GENOMIC DNA]</scope>
    <source>
        <strain evidence="1">7/96</strain>
    </source>
</reference>
<gene>
    <name evidence="1" type="ORF">DHEL01_v204149</name>
</gene>
<keyword evidence="2" id="KW-1185">Reference proteome</keyword>
<protein>
    <submittedName>
        <fullName evidence="1">Uncharacterized protein</fullName>
    </submittedName>
</protein>
<sequence>MFRTSQMPLKHVAYGNVGVPLLRIDFNSGPCHVPSALMRLVNYYVPALAWTAFKGQHYTSKAPEVLPAHSGELATTYEVPIPVGSDDNGWESIALGRTSKQPESLASLVTIQPRPDLCQDHSLYEALKIMKREPAAFVTVSDAYSAVSEDGRA</sequence>
<dbReference type="InParanoid" id="A0A2P5I4M7"/>
<accession>A0A2P5I4M7</accession>
<evidence type="ECO:0000313" key="1">
    <source>
        <dbReference type="EMBL" id="POS77456.1"/>
    </source>
</evidence>
<dbReference type="EMBL" id="MAVT02000268">
    <property type="protein sequence ID" value="POS77456.1"/>
    <property type="molecule type" value="Genomic_DNA"/>
</dbReference>
<proteinExistence type="predicted"/>
<evidence type="ECO:0000313" key="2">
    <source>
        <dbReference type="Proteomes" id="UP000094444"/>
    </source>
</evidence>
<organism evidence="1 2">
    <name type="scientific">Diaporthe helianthi</name>
    <dbReference type="NCBI Taxonomy" id="158607"/>
    <lineage>
        <taxon>Eukaryota</taxon>
        <taxon>Fungi</taxon>
        <taxon>Dikarya</taxon>
        <taxon>Ascomycota</taxon>
        <taxon>Pezizomycotina</taxon>
        <taxon>Sordariomycetes</taxon>
        <taxon>Sordariomycetidae</taxon>
        <taxon>Diaporthales</taxon>
        <taxon>Diaporthaceae</taxon>
        <taxon>Diaporthe</taxon>
    </lineage>
</organism>